<reference evidence="2 3" key="1">
    <citation type="submission" date="2016-10" db="EMBL/GenBank/DDBJ databases">
        <authorList>
            <person name="de Groot N.N."/>
        </authorList>
    </citation>
    <scope>NUCLEOTIDE SEQUENCE [LARGE SCALE GENOMIC DNA]</scope>
    <source>
        <strain evidence="2 3">DSM 19547</strain>
    </source>
</reference>
<evidence type="ECO:0000313" key="3">
    <source>
        <dbReference type="Proteomes" id="UP000199356"/>
    </source>
</evidence>
<gene>
    <name evidence="2" type="ORF">SAMN04488047_106180</name>
</gene>
<dbReference type="Pfam" id="PF06568">
    <property type="entry name" value="YjiS-like"/>
    <property type="match status" value="1"/>
</dbReference>
<dbReference type="RefSeq" id="WP_093421073.1">
    <property type="nucleotide sequence ID" value="NZ_FOXA01000006.1"/>
</dbReference>
<sequence length="71" mass="8123">MADVSYSHSLRTGLLDRLAVRLKQAGERLDRYRVYRQTLSELEALSDRDLADLSLSRHDINRVAREAAATH</sequence>
<dbReference type="EMBL" id="FOXA01000006">
    <property type="protein sequence ID" value="SFP44117.1"/>
    <property type="molecule type" value="Genomic_DNA"/>
</dbReference>
<organism evidence="2 3">
    <name type="scientific">Tranquillimonas alkanivorans</name>
    <dbReference type="NCBI Taxonomy" id="441119"/>
    <lineage>
        <taxon>Bacteria</taxon>
        <taxon>Pseudomonadati</taxon>
        <taxon>Pseudomonadota</taxon>
        <taxon>Alphaproteobacteria</taxon>
        <taxon>Rhodobacterales</taxon>
        <taxon>Roseobacteraceae</taxon>
        <taxon>Tranquillimonas</taxon>
    </lineage>
</organism>
<name>A0A1I5QDD7_9RHOB</name>
<dbReference type="AlphaFoldDB" id="A0A1I5QDD7"/>
<dbReference type="InterPro" id="IPR009506">
    <property type="entry name" value="YjiS-like"/>
</dbReference>
<feature type="domain" description="YjiS-like" evidence="1">
    <location>
        <begin position="27"/>
        <end position="60"/>
    </location>
</feature>
<proteinExistence type="predicted"/>
<keyword evidence="3" id="KW-1185">Reference proteome</keyword>
<evidence type="ECO:0000313" key="2">
    <source>
        <dbReference type="EMBL" id="SFP44117.1"/>
    </source>
</evidence>
<dbReference type="Proteomes" id="UP000199356">
    <property type="component" value="Unassembled WGS sequence"/>
</dbReference>
<dbReference type="STRING" id="441119.SAMN04488047_106180"/>
<accession>A0A1I5QDD7</accession>
<protein>
    <recommendedName>
        <fullName evidence="1">YjiS-like domain-containing protein</fullName>
    </recommendedName>
</protein>
<evidence type="ECO:0000259" key="1">
    <source>
        <dbReference type="Pfam" id="PF06568"/>
    </source>
</evidence>